<evidence type="ECO:0000313" key="2">
    <source>
        <dbReference type="EMBL" id="TCD14269.1"/>
    </source>
</evidence>
<keyword evidence="3" id="KW-1185">Reference proteome</keyword>
<dbReference type="RefSeq" id="WP_131568132.1">
    <property type="nucleotide sequence ID" value="NZ_JAINFK010000002.1"/>
</dbReference>
<accession>A0A4R0PD72</accession>
<sequence length="323" mass="35838">MKSLLALATALALAATQIANSEPLRWKSEGWRTDFTKSTVDLDRVLSGGPPRDGIPSIDDPKFIPIGEETSLDENEAVIGLKINGDARAYPIRIVTWHEIVNDTVGGVPVAVTYCPLCNSSLTFDRRVEGEVLEFGTTGKLKDSNLIMYDRTTDSWWQQFSGDAIAGSYAGTFLKLLPSRLQSWSEFKAENPDGKVLVPNNPRLRDYGRNPYAGYDTARPFLYDGQLPPDIEPMERVVVVRRDGEEPLIVTLNKVREDNGLREGDYQVEWAPGQRSALDTSQIAKGREVGTITVQKGGRDVPYDVTFAFVAHAFYPDVAIRKD</sequence>
<dbReference type="AlphaFoldDB" id="A0A4R0PD72"/>
<reference evidence="2 3" key="1">
    <citation type="journal article" date="2015" name="Antonie Van Leeuwenhoek">
        <title>Oricola cellulosilytica gen. nov., sp. nov., a cellulose-degrading bacterium of the family Phyllobacteriaceae isolated from surface seashore water, and emended descriptions of Mesorhizobium loti and Phyllobacterium myrsinacearum.</title>
        <authorList>
            <person name="Hameed A."/>
            <person name="Shahina M."/>
            <person name="Lai W.A."/>
            <person name="Lin S.Y."/>
            <person name="Young L.S."/>
            <person name="Liu Y.C."/>
            <person name="Hsu Y.H."/>
            <person name="Young C.C."/>
        </authorList>
    </citation>
    <scope>NUCLEOTIDE SEQUENCE [LARGE SCALE GENOMIC DNA]</scope>
    <source>
        <strain evidence="2 3">KCTC 52183</strain>
    </source>
</reference>
<comment type="caution">
    <text evidence="2">The sequence shown here is derived from an EMBL/GenBank/DDBJ whole genome shotgun (WGS) entry which is preliminary data.</text>
</comment>
<dbReference type="Pfam" id="PF11376">
    <property type="entry name" value="DUF3179"/>
    <property type="match status" value="1"/>
</dbReference>
<organism evidence="2 3">
    <name type="scientific">Oricola cellulosilytica</name>
    <dbReference type="NCBI Taxonomy" id="1429082"/>
    <lineage>
        <taxon>Bacteria</taxon>
        <taxon>Pseudomonadati</taxon>
        <taxon>Pseudomonadota</taxon>
        <taxon>Alphaproteobacteria</taxon>
        <taxon>Hyphomicrobiales</taxon>
        <taxon>Ahrensiaceae</taxon>
        <taxon>Oricola</taxon>
    </lineage>
</organism>
<gene>
    <name evidence="2" type="ORF">E0D97_09315</name>
</gene>
<protein>
    <submittedName>
        <fullName evidence="2">DUF3179 domain-containing protein</fullName>
    </submittedName>
</protein>
<dbReference type="InterPro" id="IPR021516">
    <property type="entry name" value="DUF3179"/>
</dbReference>
<evidence type="ECO:0000256" key="1">
    <source>
        <dbReference type="SAM" id="SignalP"/>
    </source>
</evidence>
<name>A0A4R0PD72_9HYPH</name>
<dbReference type="EMBL" id="SJST01000003">
    <property type="protein sequence ID" value="TCD14269.1"/>
    <property type="molecule type" value="Genomic_DNA"/>
</dbReference>
<feature type="signal peptide" evidence="1">
    <location>
        <begin position="1"/>
        <end position="21"/>
    </location>
</feature>
<dbReference type="Proteomes" id="UP000291301">
    <property type="component" value="Unassembled WGS sequence"/>
</dbReference>
<keyword evidence="1" id="KW-0732">Signal</keyword>
<feature type="chain" id="PRO_5020680673" evidence="1">
    <location>
        <begin position="22"/>
        <end position="323"/>
    </location>
</feature>
<dbReference type="OrthoDB" id="9806357at2"/>
<evidence type="ECO:0000313" key="3">
    <source>
        <dbReference type="Proteomes" id="UP000291301"/>
    </source>
</evidence>
<proteinExistence type="predicted"/>